<dbReference type="OrthoDB" id="284716at2"/>
<name>A0A229P2H3_9BACL</name>
<dbReference type="Proteomes" id="UP000215145">
    <property type="component" value="Unassembled WGS sequence"/>
</dbReference>
<dbReference type="RefSeq" id="WP_089523228.1">
    <property type="nucleotide sequence ID" value="NZ_NMUQ01000001.1"/>
</dbReference>
<accession>A0A229P2H3</accession>
<dbReference type="AlphaFoldDB" id="A0A229P2H3"/>
<keyword evidence="2" id="KW-1185">Reference proteome</keyword>
<evidence type="ECO:0000313" key="2">
    <source>
        <dbReference type="Proteomes" id="UP000215145"/>
    </source>
</evidence>
<sequence>MITKRCLFCDISVPVKTGASTIERFVSCDCAPGAEYSLSREHYEALGAISYPRQRELFPLASAFIREMTGLGREVKLTADEVESLPASPHVPLTVEAKSAKLLAYLRRQSSAPGESVIVHRLARSFNLTYSQNLQEMVYVIEKLRDEELLERTGSVFTLTNKGWNQAELSVSGELQKICVIAGDSGEAQDMDWIGHVLPLLQQCGYTARLLGRDGESDSELALDMLASADLVLAELSGASAEAYLAGGYALAAGIQLLWTAREGSESAPDWAGAAPLRWSTPEELSTLLLQRLSNQGGLRPTGS</sequence>
<organism evidence="1 2">
    <name type="scientific">Paenibacillus herberti</name>
    <dbReference type="NCBI Taxonomy" id="1619309"/>
    <lineage>
        <taxon>Bacteria</taxon>
        <taxon>Bacillati</taxon>
        <taxon>Bacillota</taxon>
        <taxon>Bacilli</taxon>
        <taxon>Bacillales</taxon>
        <taxon>Paenibacillaceae</taxon>
        <taxon>Paenibacillus</taxon>
    </lineage>
</organism>
<gene>
    <name evidence="1" type="ORF">CGZ75_05430</name>
</gene>
<dbReference type="EMBL" id="NMUQ01000001">
    <property type="protein sequence ID" value="OXM16144.1"/>
    <property type="molecule type" value="Genomic_DNA"/>
</dbReference>
<evidence type="ECO:0000313" key="1">
    <source>
        <dbReference type="EMBL" id="OXM16144.1"/>
    </source>
</evidence>
<protein>
    <submittedName>
        <fullName evidence="1">Uncharacterized protein</fullName>
    </submittedName>
</protein>
<comment type="caution">
    <text evidence="1">The sequence shown here is derived from an EMBL/GenBank/DDBJ whole genome shotgun (WGS) entry which is preliminary data.</text>
</comment>
<proteinExistence type="predicted"/>
<reference evidence="1 2" key="1">
    <citation type="submission" date="2017-07" db="EMBL/GenBank/DDBJ databases">
        <title>Paenibacillus herberti R33 genome sequencing and assembly.</title>
        <authorList>
            <person name="Su W."/>
        </authorList>
    </citation>
    <scope>NUCLEOTIDE SEQUENCE [LARGE SCALE GENOMIC DNA]</scope>
    <source>
        <strain evidence="1 2">R33</strain>
    </source>
</reference>